<dbReference type="InterPro" id="IPR051962">
    <property type="entry name" value="Cuticlin"/>
</dbReference>
<dbReference type="PANTHER" id="PTHR22907">
    <property type="entry name" value="GH04558P"/>
    <property type="match status" value="1"/>
</dbReference>
<keyword evidence="3" id="KW-1003">Cell membrane</keyword>
<evidence type="ECO:0000313" key="13">
    <source>
        <dbReference type="Proteomes" id="UP001620645"/>
    </source>
</evidence>
<proteinExistence type="predicted"/>
<keyword evidence="6 9" id="KW-1133">Transmembrane helix</keyword>
<feature type="region of interest" description="Disordered" evidence="8">
    <location>
        <begin position="394"/>
        <end position="449"/>
    </location>
</feature>
<dbReference type="EMBL" id="JBICCN010000215">
    <property type="protein sequence ID" value="KAL3086110.1"/>
    <property type="molecule type" value="Genomic_DNA"/>
</dbReference>
<protein>
    <recommendedName>
        <fullName evidence="11">ZP domain-containing protein</fullName>
    </recommendedName>
</protein>
<comment type="caution">
    <text evidence="12">The sequence shown here is derived from an EMBL/GenBank/DDBJ whole genome shotgun (WGS) entry which is preliminary data.</text>
</comment>
<keyword evidence="13" id="KW-1185">Reference proteome</keyword>
<feature type="region of interest" description="Disordered" evidence="8">
    <location>
        <begin position="786"/>
        <end position="807"/>
    </location>
</feature>
<dbReference type="InterPro" id="IPR001507">
    <property type="entry name" value="ZP_dom"/>
</dbReference>
<evidence type="ECO:0000256" key="5">
    <source>
        <dbReference type="ARBA" id="ARBA00022729"/>
    </source>
</evidence>
<dbReference type="GO" id="GO:0042302">
    <property type="term" value="F:structural constituent of cuticle"/>
    <property type="evidence" value="ECO:0007669"/>
    <property type="project" value="UniProtKB-KW"/>
</dbReference>
<feature type="signal peptide" evidence="10">
    <location>
        <begin position="1"/>
        <end position="24"/>
    </location>
</feature>
<dbReference type="GO" id="GO:0005886">
    <property type="term" value="C:plasma membrane"/>
    <property type="evidence" value="ECO:0007669"/>
    <property type="project" value="UniProtKB-SubCell"/>
</dbReference>
<feature type="compositionally biased region" description="Low complexity" evidence="8">
    <location>
        <begin position="554"/>
        <end position="563"/>
    </location>
</feature>
<organism evidence="12 13">
    <name type="scientific">Heterodera schachtii</name>
    <name type="common">Sugarbeet cyst nematode worm</name>
    <name type="synonym">Tylenchus schachtii</name>
    <dbReference type="NCBI Taxonomy" id="97005"/>
    <lineage>
        <taxon>Eukaryota</taxon>
        <taxon>Metazoa</taxon>
        <taxon>Ecdysozoa</taxon>
        <taxon>Nematoda</taxon>
        <taxon>Chromadorea</taxon>
        <taxon>Rhabditida</taxon>
        <taxon>Tylenchina</taxon>
        <taxon>Tylenchomorpha</taxon>
        <taxon>Tylenchoidea</taxon>
        <taxon>Heteroderidae</taxon>
        <taxon>Heteroderinae</taxon>
        <taxon>Heterodera</taxon>
    </lineage>
</organism>
<feature type="region of interest" description="Disordered" evidence="8">
    <location>
        <begin position="533"/>
        <end position="579"/>
    </location>
</feature>
<feature type="compositionally biased region" description="Basic and acidic residues" evidence="8">
    <location>
        <begin position="413"/>
        <end position="422"/>
    </location>
</feature>
<evidence type="ECO:0000256" key="4">
    <source>
        <dbReference type="ARBA" id="ARBA00022692"/>
    </source>
</evidence>
<evidence type="ECO:0000256" key="1">
    <source>
        <dbReference type="ARBA" id="ARBA00004251"/>
    </source>
</evidence>
<evidence type="ECO:0000256" key="6">
    <source>
        <dbReference type="ARBA" id="ARBA00022989"/>
    </source>
</evidence>
<dbReference type="Pfam" id="PF25057">
    <property type="entry name" value="CUT_N"/>
    <property type="match status" value="1"/>
</dbReference>
<evidence type="ECO:0000256" key="2">
    <source>
        <dbReference type="ARBA" id="ARBA00022460"/>
    </source>
</evidence>
<dbReference type="InterPro" id="IPR056953">
    <property type="entry name" value="CUT_N"/>
</dbReference>
<feature type="transmembrane region" description="Helical" evidence="9">
    <location>
        <begin position="588"/>
        <end position="611"/>
    </location>
</feature>
<name>A0ABD2J5P3_HETSC</name>
<evidence type="ECO:0000256" key="3">
    <source>
        <dbReference type="ARBA" id="ARBA00022475"/>
    </source>
</evidence>
<evidence type="ECO:0000259" key="11">
    <source>
        <dbReference type="PROSITE" id="PS51034"/>
    </source>
</evidence>
<dbReference type="AlphaFoldDB" id="A0ABD2J5P3"/>
<evidence type="ECO:0000256" key="9">
    <source>
        <dbReference type="SAM" id="Phobius"/>
    </source>
</evidence>
<comment type="subcellular location">
    <subcellularLocation>
        <location evidence="1">Cell membrane</location>
        <topology evidence="1">Single-pass type I membrane protein</topology>
    </subcellularLocation>
</comment>
<keyword evidence="5 10" id="KW-0732">Signal</keyword>
<keyword evidence="7 9" id="KW-0472">Membrane</keyword>
<sequence length="841" mass="92210">MCPNFILLCLTIFASSLLPAFSDAQYIAGGAVPYPTENANIGGTYYSTPDTIDNEVVDTPAIRCTDRGVEFSINTRNPFRGNLYVQGEFGLAECRREFYNNEAPFASLEVRLGDCGMIREKRPHGMSYSLILITNFHPRFVTRVDRAYKIFCAYQQAERPVGVDLEVGSVPEESVSSDALMVPECEYTMRIGDLNGPLATGTVKVGDLIYHRWECQRSDAHGMLVKNCRVFDGGNDNVTLLDERGCPTHSGVIQSPPVYSDGLNMAFAPVFAFHFPDRTQMNFRCQIQTCNKLDNECQGLTPPNCQQNIVGIGATGGEGYSAPPTGPVVPYTINPPPTPNFVMPTLASSVGVGAYLQQPMLQHPPFIGAGIAPSSPPNALPLDSVLQGNPSQVLQGLQRPWPRSSSSKKGAIHRAETRRDTDNEQQNGGEKQAGAGTKAAAAAAQGRREQMELEHRILMATQQLKHNEDGSWPPSLVIFGTGNKSAGGAAARRFFRPIPAEERELRQRQRRAEEHTQDVVAISTVINDGLHGLEWSNENGKTRVRPRDLVPPQNANNNNNNNNKIKSSPASQPPTADEPVQCLNRSTLVALFAALGMLSAVVIAMFCYICWEMLISNRRCCLGKGLINWRPKGISCTEQGTTIFGGRQKTSSFEVPSVFTHPISNLNIDNANVRTLPTSTAQQTERSVQEEEVQAPQAILAGILNSNLYGNAYGGRRAHQQSAAVPPNIVLLPPKKKVRYPAKTADCNTHCDEACGGRDWSSEKSTRCLVQVPAFGVRTRKKLARKKKAKRISESSKSFGGDKEQQQQNVAGTLEYLDPEPKIVCRICHTFGHNDDNCDRR</sequence>
<evidence type="ECO:0000313" key="12">
    <source>
        <dbReference type="EMBL" id="KAL3086110.1"/>
    </source>
</evidence>
<keyword evidence="2" id="KW-0193">Cuticle</keyword>
<dbReference type="SMART" id="SM00241">
    <property type="entry name" value="ZP"/>
    <property type="match status" value="1"/>
</dbReference>
<evidence type="ECO:0000256" key="7">
    <source>
        <dbReference type="ARBA" id="ARBA00023136"/>
    </source>
</evidence>
<feature type="compositionally biased region" description="Low complexity" evidence="8">
    <location>
        <begin position="428"/>
        <end position="445"/>
    </location>
</feature>
<reference evidence="12 13" key="1">
    <citation type="submission" date="2024-10" db="EMBL/GenBank/DDBJ databases">
        <authorList>
            <person name="Kim D."/>
        </authorList>
    </citation>
    <scope>NUCLEOTIDE SEQUENCE [LARGE SCALE GENOMIC DNA]</scope>
    <source>
        <strain evidence="12">Taebaek</strain>
    </source>
</reference>
<dbReference type="Proteomes" id="UP001620645">
    <property type="component" value="Unassembled WGS sequence"/>
</dbReference>
<dbReference type="InterPro" id="IPR057475">
    <property type="entry name" value="CUT_C"/>
</dbReference>
<dbReference type="PROSITE" id="PS51034">
    <property type="entry name" value="ZP_2"/>
    <property type="match status" value="1"/>
</dbReference>
<accession>A0ABD2J5P3</accession>
<dbReference type="Pfam" id="PF25301">
    <property type="entry name" value="CUT_C"/>
    <property type="match status" value="1"/>
</dbReference>
<evidence type="ECO:0000256" key="10">
    <source>
        <dbReference type="SAM" id="SignalP"/>
    </source>
</evidence>
<dbReference type="PANTHER" id="PTHR22907:SF12">
    <property type="entry name" value="ZP DOMAIN-CONTAINING PROTEIN"/>
    <property type="match status" value="1"/>
</dbReference>
<feature type="compositionally biased region" description="Polar residues" evidence="8">
    <location>
        <begin position="564"/>
        <end position="574"/>
    </location>
</feature>
<feature type="chain" id="PRO_5044764169" description="ZP domain-containing protein" evidence="10">
    <location>
        <begin position="25"/>
        <end position="841"/>
    </location>
</feature>
<keyword evidence="4 9" id="KW-0812">Transmembrane</keyword>
<evidence type="ECO:0000256" key="8">
    <source>
        <dbReference type="SAM" id="MobiDB-lite"/>
    </source>
</evidence>
<feature type="domain" description="ZP" evidence="11">
    <location>
        <begin position="63"/>
        <end position="304"/>
    </location>
</feature>
<gene>
    <name evidence="12" type="ORF">niasHS_008531</name>
</gene>